<organism evidence="1 2">
    <name type="scientific">Fibrisoma montanum</name>
    <dbReference type="NCBI Taxonomy" id="2305895"/>
    <lineage>
        <taxon>Bacteria</taxon>
        <taxon>Pseudomonadati</taxon>
        <taxon>Bacteroidota</taxon>
        <taxon>Cytophagia</taxon>
        <taxon>Cytophagales</taxon>
        <taxon>Spirosomataceae</taxon>
        <taxon>Fibrisoma</taxon>
    </lineage>
</organism>
<name>A0A418MBU3_9BACT</name>
<protein>
    <submittedName>
        <fullName evidence="1">Uncharacterized protein</fullName>
    </submittedName>
</protein>
<dbReference type="Proteomes" id="UP000283523">
    <property type="component" value="Unassembled WGS sequence"/>
</dbReference>
<accession>A0A418MBU3</accession>
<sequence>MARQDLQTEYIITQQAYEKALASLPEQGTDQQKAHSVGVVAKQYRLNVSNTINAGKWAMWSISEESFEFTWQDGAWQPPANLVVLKDGNR</sequence>
<dbReference type="EMBL" id="QXED01000003">
    <property type="protein sequence ID" value="RIV23852.1"/>
    <property type="molecule type" value="Genomic_DNA"/>
</dbReference>
<comment type="caution">
    <text evidence="1">The sequence shown here is derived from an EMBL/GenBank/DDBJ whole genome shotgun (WGS) entry which is preliminary data.</text>
</comment>
<evidence type="ECO:0000313" key="1">
    <source>
        <dbReference type="EMBL" id="RIV23852.1"/>
    </source>
</evidence>
<dbReference type="AlphaFoldDB" id="A0A418MBU3"/>
<gene>
    <name evidence="1" type="ORF">DYU11_12875</name>
</gene>
<proteinExistence type="predicted"/>
<keyword evidence="2" id="KW-1185">Reference proteome</keyword>
<evidence type="ECO:0000313" key="2">
    <source>
        <dbReference type="Proteomes" id="UP000283523"/>
    </source>
</evidence>
<dbReference type="RefSeq" id="WP_119668068.1">
    <property type="nucleotide sequence ID" value="NZ_QXED01000003.1"/>
</dbReference>
<dbReference type="OrthoDB" id="963640at2"/>
<reference evidence="1 2" key="1">
    <citation type="submission" date="2018-08" db="EMBL/GenBank/DDBJ databases">
        <title>Fibrisoma montanum sp. nov., isolated from Danxia mountain soil.</title>
        <authorList>
            <person name="Huang Y."/>
        </authorList>
    </citation>
    <scope>NUCLEOTIDE SEQUENCE [LARGE SCALE GENOMIC DNA]</scope>
    <source>
        <strain evidence="1 2">HYT19</strain>
    </source>
</reference>